<dbReference type="SUPFAM" id="SSF47413">
    <property type="entry name" value="lambda repressor-like DNA-binding domains"/>
    <property type="match status" value="1"/>
</dbReference>
<gene>
    <name evidence="1" type="ORF">BB934_32785</name>
</gene>
<dbReference type="AlphaFoldDB" id="A0A1B2ESP3"/>
<dbReference type="Gene3D" id="1.10.260.40">
    <property type="entry name" value="lambda repressor-like DNA-binding domains"/>
    <property type="match status" value="1"/>
</dbReference>
<evidence type="ECO:0000313" key="1">
    <source>
        <dbReference type="EMBL" id="ANY82993.1"/>
    </source>
</evidence>
<dbReference type="KEGG" id="moc:BB934_32785"/>
<name>A0A1B2ESP3_9HYPH</name>
<dbReference type="OrthoDB" id="528805at2"/>
<dbReference type="GO" id="GO:0003677">
    <property type="term" value="F:DNA binding"/>
    <property type="evidence" value="ECO:0007669"/>
    <property type="project" value="InterPro"/>
</dbReference>
<protein>
    <recommendedName>
        <fullName evidence="2">HTH cro/C1-type domain-containing protein</fullName>
    </recommendedName>
</protein>
<dbReference type="EMBL" id="CP016617">
    <property type="protein sequence ID" value="ANY82993.1"/>
    <property type="molecule type" value="Genomic_DNA"/>
</dbReference>
<geneLocation type="plasmid" evidence="1">
    <name>unnamed1</name>
</geneLocation>
<reference evidence="1" key="1">
    <citation type="submission" date="2016-07" db="EMBL/GenBank/DDBJ databases">
        <title>Microvirga ossetica sp. nov. a new species of rhizobia isolated from root nodules of the legume species Vicia alpestris Steven originated from North Ossetia region in the Caucasus.</title>
        <authorList>
            <person name="Safronova V.I."/>
            <person name="Kuznetsova I.G."/>
            <person name="Sazanova A.L."/>
            <person name="Belimov A."/>
            <person name="Andronov E."/>
            <person name="Osledkin Y.S."/>
            <person name="Onishchuk O.P."/>
            <person name="Kurchak O.N."/>
            <person name="Shaposhnikov A.I."/>
            <person name="Willems A."/>
            <person name="Tikhonovich I.A."/>
        </authorList>
    </citation>
    <scope>NUCLEOTIDE SEQUENCE [LARGE SCALE GENOMIC DNA]</scope>
    <source>
        <strain evidence="1">V5/3M</strain>
        <plasmid evidence="1">unnamed1</plasmid>
    </source>
</reference>
<accession>A0A1B2ESP3</accession>
<dbReference type="RefSeq" id="WP_099514075.1">
    <property type="nucleotide sequence ID" value="NZ_CP016617.1"/>
</dbReference>
<organism evidence="1">
    <name type="scientific">Microvirga ossetica</name>
    <dbReference type="NCBI Taxonomy" id="1882682"/>
    <lineage>
        <taxon>Bacteria</taxon>
        <taxon>Pseudomonadati</taxon>
        <taxon>Pseudomonadota</taxon>
        <taxon>Alphaproteobacteria</taxon>
        <taxon>Hyphomicrobiales</taxon>
        <taxon>Methylobacteriaceae</taxon>
        <taxon>Microvirga</taxon>
    </lineage>
</organism>
<sequence length="126" mass="13132">MNAILKERIGERVTALKISWRRASLEAGFEAGFIQDIITGRSQVPGEDALSSLATVLKCNPAYLMGQSDDLAGAMGAAGATAITSDAGQRPDAVMALRIVDELLAAGHVEAAKVAVRRALKAIAVE</sequence>
<evidence type="ECO:0008006" key="2">
    <source>
        <dbReference type="Google" id="ProtNLM"/>
    </source>
</evidence>
<dbReference type="InterPro" id="IPR010982">
    <property type="entry name" value="Lambda_DNA-bd_dom_sf"/>
</dbReference>
<proteinExistence type="predicted"/>
<keyword evidence="1" id="KW-0614">Plasmid</keyword>